<gene>
    <name evidence="4" type="ORF">GGD90_001851</name>
</gene>
<keyword evidence="5" id="KW-1185">Reference proteome</keyword>
<sequence>MCNRRLVPLAAFVPTLLLGACAVGPHYVAPPLPETAAQPFISAGATASAAPLPARWWRLYEDPVLDALVQRAFAANTDLRVATANLERERAVLSAAEVARLPSTQISAARSDGDNTSSTGNGSLLPQRQWTTSGGIAVAWEVDLPGRVRRLVEAANADVEAVAAARDGVRVAVAADTTRQYVLACTLAESLAAAQESIAVARQTLALSEQREHAGAAARLEVERAAVTRANAEAALPPLEARRRNALLALAALLGGTPADIPPAAAACARAPTLAAPIPAGDGAALLRRRPDIRQAERRLAADTARIGVATADLYPRISLAGASSYAHTAGQSSDSWSFAVGPLLAWSFPNISAARARIGQSEAQSRASLAAFDGSVVNALREAEQALSSLDAEQQRQTRLAEAERHARSAYALAEARYRAGSASQLELLDASREEIAARSTRLESAVALNGARIDVFRALGGGWESDSAAPSIHPSTP</sequence>
<dbReference type="SUPFAM" id="SSF56954">
    <property type="entry name" value="Outer membrane efflux proteins (OEP)"/>
    <property type="match status" value="1"/>
</dbReference>
<dbReference type="GO" id="GO:0005886">
    <property type="term" value="C:plasma membrane"/>
    <property type="evidence" value="ECO:0007669"/>
    <property type="project" value="UniProtKB-SubCell"/>
</dbReference>
<dbReference type="Pfam" id="PF02321">
    <property type="entry name" value="OEP"/>
    <property type="match status" value="2"/>
</dbReference>
<keyword evidence="2" id="KW-1134">Transmembrane beta strand</keyword>
<dbReference type="PANTHER" id="PTHR30203:SF21">
    <property type="entry name" value="OUTER MEMBRANE COMPONENT OF MULTIDRUG EFFLUX PUMP-RELATED"/>
    <property type="match status" value="1"/>
</dbReference>
<dbReference type="RefSeq" id="WP_153118112.1">
    <property type="nucleotide sequence ID" value="NZ_JACIGE010000005.1"/>
</dbReference>
<feature type="region of interest" description="Disordered" evidence="3">
    <location>
        <begin position="105"/>
        <end position="126"/>
    </location>
</feature>
<feature type="signal peptide" evidence="2">
    <location>
        <begin position="1"/>
        <end position="22"/>
    </location>
</feature>
<dbReference type="GO" id="GO:0015562">
    <property type="term" value="F:efflux transmembrane transporter activity"/>
    <property type="evidence" value="ECO:0007669"/>
    <property type="project" value="InterPro"/>
</dbReference>
<keyword evidence="2" id="KW-0472">Membrane</keyword>
<keyword evidence="2 4" id="KW-0449">Lipoprotein</keyword>
<dbReference type="AlphaFoldDB" id="A0A840G9B4"/>
<evidence type="ECO:0000313" key="5">
    <source>
        <dbReference type="Proteomes" id="UP000587070"/>
    </source>
</evidence>
<accession>A0A840G9B4</accession>
<comment type="subcellular location">
    <subcellularLocation>
        <location evidence="2">Cell membrane</location>
        <topology evidence="2">Lipid-anchor</topology>
    </subcellularLocation>
</comment>
<dbReference type="PANTHER" id="PTHR30203">
    <property type="entry name" value="OUTER MEMBRANE CATION EFFLUX PROTEIN"/>
    <property type="match status" value="1"/>
</dbReference>
<evidence type="ECO:0000256" key="2">
    <source>
        <dbReference type="RuleBase" id="RU362097"/>
    </source>
</evidence>
<comment type="caution">
    <text evidence="4">The sequence shown here is derived from an EMBL/GenBank/DDBJ whole genome shotgun (WGS) entry which is preliminary data.</text>
</comment>
<keyword evidence="2" id="KW-0812">Transmembrane</keyword>
<evidence type="ECO:0000256" key="3">
    <source>
        <dbReference type="SAM" id="MobiDB-lite"/>
    </source>
</evidence>
<comment type="similarity">
    <text evidence="1 2">Belongs to the outer membrane factor (OMF) (TC 1.B.17) family.</text>
</comment>
<dbReference type="PROSITE" id="PS51257">
    <property type="entry name" value="PROKAR_LIPOPROTEIN"/>
    <property type="match status" value="1"/>
</dbReference>
<dbReference type="Proteomes" id="UP000587070">
    <property type="component" value="Unassembled WGS sequence"/>
</dbReference>
<dbReference type="InterPro" id="IPR003423">
    <property type="entry name" value="OMP_efflux"/>
</dbReference>
<evidence type="ECO:0000313" key="4">
    <source>
        <dbReference type="EMBL" id="MBB4247480.1"/>
    </source>
</evidence>
<reference evidence="4 5" key="1">
    <citation type="submission" date="2020-08" db="EMBL/GenBank/DDBJ databases">
        <title>Genome sequencing of Purple Non-Sulfur Bacteria from various extreme environments.</title>
        <authorList>
            <person name="Mayer M."/>
        </authorList>
    </citation>
    <scope>NUCLEOTIDE SEQUENCE [LARGE SCALE GENOMIC DNA]</scope>
    <source>
        <strain evidence="4 5">2761</strain>
    </source>
</reference>
<dbReference type="Gene3D" id="1.20.1600.10">
    <property type="entry name" value="Outer membrane efflux proteins (OEP)"/>
    <property type="match status" value="1"/>
</dbReference>
<proteinExistence type="inferred from homology"/>
<keyword evidence="2" id="KW-0564">Palmitate</keyword>
<feature type="chain" id="PRO_5033105459" evidence="2">
    <location>
        <begin position="23"/>
        <end position="479"/>
    </location>
</feature>
<name>A0A840G9B4_RHOTE</name>
<dbReference type="OrthoDB" id="9770517at2"/>
<dbReference type="Gene3D" id="2.20.200.10">
    <property type="entry name" value="Outer membrane efflux proteins (OEP)"/>
    <property type="match status" value="1"/>
</dbReference>
<dbReference type="InterPro" id="IPR010131">
    <property type="entry name" value="MdtP/NodT-like"/>
</dbReference>
<dbReference type="EMBL" id="JACIGE010000005">
    <property type="protein sequence ID" value="MBB4247480.1"/>
    <property type="molecule type" value="Genomic_DNA"/>
</dbReference>
<evidence type="ECO:0000256" key="1">
    <source>
        <dbReference type="ARBA" id="ARBA00007613"/>
    </source>
</evidence>
<keyword evidence="2" id="KW-0732">Signal</keyword>
<organism evidence="4 5">
    <name type="scientific">Rhodocyclus tenuis</name>
    <name type="common">Rhodospirillum tenue</name>
    <dbReference type="NCBI Taxonomy" id="1066"/>
    <lineage>
        <taxon>Bacteria</taxon>
        <taxon>Pseudomonadati</taxon>
        <taxon>Pseudomonadota</taxon>
        <taxon>Betaproteobacteria</taxon>
        <taxon>Rhodocyclales</taxon>
        <taxon>Rhodocyclaceae</taxon>
        <taxon>Rhodocyclus</taxon>
    </lineage>
</organism>
<dbReference type="NCBIfam" id="TIGR01845">
    <property type="entry name" value="outer_NodT"/>
    <property type="match status" value="1"/>
</dbReference>
<protein>
    <submittedName>
        <fullName evidence="4">NodT family efflux transporter outer membrane factor (OMF) lipoprotein</fullName>
    </submittedName>
</protein>